<evidence type="ECO:0000313" key="2">
    <source>
        <dbReference type="EMBL" id="KAF9980753.1"/>
    </source>
</evidence>
<feature type="compositionally biased region" description="Pro residues" evidence="1">
    <location>
        <begin position="215"/>
        <end position="228"/>
    </location>
</feature>
<dbReference type="SUPFAM" id="SSF101447">
    <property type="entry name" value="Formin homology 2 domain (FH2 domain)"/>
    <property type="match status" value="1"/>
</dbReference>
<feature type="region of interest" description="Disordered" evidence="1">
    <location>
        <begin position="210"/>
        <end position="235"/>
    </location>
</feature>
<dbReference type="Proteomes" id="UP000749646">
    <property type="component" value="Unassembled WGS sequence"/>
</dbReference>
<gene>
    <name evidence="2" type="ORF">BGZ65_004718</name>
</gene>
<proteinExistence type="predicted"/>
<sequence length="575" mass="66234">MAHALFIPEVQFRIGCYLNAADVLRSSQVCQSWYAAFGPLVWEDLHIVDNNNPNFNADYEHHTRRRQPRARSIKLFGKRHTRSDTINILREKGSWIRFLTYHDNYLPSQYSFAQSCTHLRSLSVVWPSSLYTQSTNACQTLIDNNRAGLQSLRIHGSNDLPEIQLSVCMRHENLTSLILRQCKILGPHMQAFWQMSDRLETLELDHVELDLSNSKPPPPPPPPLPPLPTTATTTSTPKRFPRLLDLKLNRVVLGEPDDLLDLIVAQCPLLKSLIWSHNDNSFTANVHPNPWLDNKFLDYYLTSKTWPDLDSLAICFLGKDLYPKILQGAHKPFKKIEMNVDIVSQDTFNLLQQYHFATLRKIDLTCPANDTSQWILDILASCSVLEEIKACLLRVSTIIEDGRPWVCHRLEEFQVIIDLWTHEGTPLRQFTQEEGGDLSRLVYSRLAALKNLRVIDLRSQHKHYWLICQWPLPLQLDMGMDLLSGLTKLEEVYFTKPQTMIGKDVLWIVEHWKNLELLYGDRLNSKWDPSLVGLDGKYALDYELSQILNKHGVRTPGSVFPVGYLDEEKKQVAKS</sequence>
<dbReference type="AlphaFoldDB" id="A0A9P6M8U7"/>
<dbReference type="Gene3D" id="3.80.10.10">
    <property type="entry name" value="Ribonuclease Inhibitor"/>
    <property type="match status" value="1"/>
</dbReference>
<dbReference type="SUPFAM" id="SSF81383">
    <property type="entry name" value="F-box domain"/>
    <property type="match status" value="1"/>
</dbReference>
<dbReference type="InterPro" id="IPR032675">
    <property type="entry name" value="LRR_dom_sf"/>
</dbReference>
<dbReference type="InterPro" id="IPR036047">
    <property type="entry name" value="F-box-like_dom_sf"/>
</dbReference>
<protein>
    <recommendedName>
        <fullName evidence="4">F-box domain-containing protein</fullName>
    </recommendedName>
</protein>
<dbReference type="SUPFAM" id="SSF52047">
    <property type="entry name" value="RNI-like"/>
    <property type="match status" value="1"/>
</dbReference>
<dbReference type="OrthoDB" id="2426993at2759"/>
<dbReference type="EMBL" id="JAAAHW010003794">
    <property type="protein sequence ID" value="KAF9980753.1"/>
    <property type="molecule type" value="Genomic_DNA"/>
</dbReference>
<accession>A0A9P6M8U7</accession>
<evidence type="ECO:0000256" key="1">
    <source>
        <dbReference type="SAM" id="MobiDB-lite"/>
    </source>
</evidence>
<comment type="caution">
    <text evidence="2">The sequence shown here is derived from an EMBL/GenBank/DDBJ whole genome shotgun (WGS) entry which is preliminary data.</text>
</comment>
<evidence type="ECO:0000313" key="3">
    <source>
        <dbReference type="Proteomes" id="UP000749646"/>
    </source>
</evidence>
<reference evidence="2" key="1">
    <citation type="journal article" date="2020" name="Fungal Divers.">
        <title>Resolving the Mortierellaceae phylogeny through synthesis of multi-gene phylogenetics and phylogenomics.</title>
        <authorList>
            <person name="Vandepol N."/>
            <person name="Liber J."/>
            <person name="Desiro A."/>
            <person name="Na H."/>
            <person name="Kennedy M."/>
            <person name="Barry K."/>
            <person name="Grigoriev I.V."/>
            <person name="Miller A.N."/>
            <person name="O'Donnell K."/>
            <person name="Stajich J.E."/>
            <person name="Bonito G."/>
        </authorList>
    </citation>
    <scope>NUCLEOTIDE SEQUENCE</scope>
    <source>
        <strain evidence="2">MES-2147</strain>
    </source>
</reference>
<evidence type="ECO:0008006" key="4">
    <source>
        <dbReference type="Google" id="ProtNLM"/>
    </source>
</evidence>
<keyword evidence="3" id="KW-1185">Reference proteome</keyword>
<organism evidence="2 3">
    <name type="scientific">Modicella reniformis</name>
    <dbReference type="NCBI Taxonomy" id="1440133"/>
    <lineage>
        <taxon>Eukaryota</taxon>
        <taxon>Fungi</taxon>
        <taxon>Fungi incertae sedis</taxon>
        <taxon>Mucoromycota</taxon>
        <taxon>Mortierellomycotina</taxon>
        <taxon>Mortierellomycetes</taxon>
        <taxon>Mortierellales</taxon>
        <taxon>Mortierellaceae</taxon>
        <taxon>Modicella</taxon>
    </lineage>
</organism>
<name>A0A9P6M8U7_9FUNG</name>